<protein>
    <submittedName>
        <fullName evidence="2">Uncharacterized protein</fullName>
    </submittedName>
</protein>
<evidence type="ECO:0000313" key="3">
    <source>
        <dbReference type="Proteomes" id="UP000794436"/>
    </source>
</evidence>
<name>A0A8K1CBM1_PYTOL</name>
<dbReference type="OrthoDB" id="165738at2759"/>
<comment type="caution">
    <text evidence="2">The sequence shown here is derived from an EMBL/GenBank/DDBJ whole genome shotgun (WGS) entry which is preliminary data.</text>
</comment>
<dbReference type="Proteomes" id="UP000794436">
    <property type="component" value="Unassembled WGS sequence"/>
</dbReference>
<evidence type="ECO:0000313" key="2">
    <source>
        <dbReference type="EMBL" id="TMW59825.1"/>
    </source>
</evidence>
<feature type="region of interest" description="Disordered" evidence="1">
    <location>
        <begin position="84"/>
        <end position="103"/>
    </location>
</feature>
<keyword evidence="3" id="KW-1185">Reference proteome</keyword>
<dbReference type="PANTHER" id="PTHR35796:SF3">
    <property type="entry name" value="BHLH DOMAIN-CONTAINING PROTEIN"/>
    <property type="match status" value="1"/>
</dbReference>
<gene>
    <name evidence="2" type="ORF">Poli38472_004894</name>
</gene>
<dbReference type="EMBL" id="SPLM01000109">
    <property type="protein sequence ID" value="TMW59825.1"/>
    <property type="molecule type" value="Genomic_DNA"/>
</dbReference>
<dbReference type="PANTHER" id="PTHR35796">
    <property type="entry name" value="HYPOTHETICAL CYTOSOLIC PROTEIN"/>
    <property type="match status" value="1"/>
</dbReference>
<proteinExistence type="predicted"/>
<organism evidence="2 3">
    <name type="scientific">Pythium oligandrum</name>
    <name type="common">Mycoparasitic fungus</name>
    <dbReference type="NCBI Taxonomy" id="41045"/>
    <lineage>
        <taxon>Eukaryota</taxon>
        <taxon>Sar</taxon>
        <taxon>Stramenopiles</taxon>
        <taxon>Oomycota</taxon>
        <taxon>Peronosporomycetes</taxon>
        <taxon>Pythiales</taxon>
        <taxon>Pythiaceae</taxon>
        <taxon>Pythium</taxon>
    </lineage>
</organism>
<reference evidence="2" key="1">
    <citation type="submission" date="2019-03" db="EMBL/GenBank/DDBJ databases">
        <title>Long read genome sequence of the mycoparasitic Pythium oligandrum ATCC 38472 isolated from sugarbeet rhizosphere.</title>
        <authorList>
            <person name="Gaulin E."/>
        </authorList>
    </citation>
    <scope>NUCLEOTIDE SEQUENCE</scope>
    <source>
        <strain evidence="2">ATCC 38472_TT</strain>
    </source>
</reference>
<evidence type="ECO:0000256" key="1">
    <source>
        <dbReference type="SAM" id="MobiDB-lite"/>
    </source>
</evidence>
<sequence length="412" mass="47298">MDELDALLGNGDENATLEAALAFVDAFHVDGEPLDSVADAFEVQSAGSDAEKTKAKPKKRDRKREELLYLREVVQGLETQLDALQSRQGSRRETNCSSDDPQGVWKRFAHRQHRERQRAEDENVRLRVMLEDQLRLTKSLERMLNKRGNVELLSSEPSTSTKRLRRANIANPLDAQDIMLQLNAVVDEMYLATDEVFADPRFNTTATRRESELVSDASTGTRVHNYEIRMLPFTFRVTSEAFWDLILARINLTVGKDTHQMREVEEDNVSTKSYEGNMTWGKTDNIFRVKVLGRRYVESDRVVIVGSMLMEPLHLNGEPLEDVYMRVRVWRVLKPHQTDPNDPSSPQMTLHQTFNDAVPECYADLDPMTFQHKVRIFTNFLLNAARAQMDLAEQLVENRLADSLAQMKLEDM</sequence>
<accession>A0A8K1CBM1</accession>
<dbReference type="AlphaFoldDB" id="A0A8K1CBM1"/>